<organism evidence="7 8">
    <name type="scientific">Aphanomyces euteiches</name>
    <dbReference type="NCBI Taxonomy" id="100861"/>
    <lineage>
        <taxon>Eukaryota</taxon>
        <taxon>Sar</taxon>
        <taxon>Stramenopiles</taxon>
        <taxon>Oomycota</taxon>
        <taxon>Saprolegniomycetes</taxon>
        <taxon>Saprolegniales</taxon>
        <taxon>Verrucalvaceae</taxon>
        <taxon>Aphanomyces</taxon>
    </lineage>
</organism>
<feature type="compositionally biased region" description="Low complexity" evidence="5">
    <location>
        <begin position="685"/>
        <end position="696"/>
    </location>
</feature>
<dbReference type="InterPro" id="IPR039273">
    <property type="entry name" value="TEPSIN"/>
</dbReference>
<dbReference type="InterPro" id="IPR008942">
    <property type="entry name" value="ENTH_VHS"/>
</dbReference>
<evidence type="ECO:0000256" key="4">
    <source>
        <dbReference type="ARBA" id="ARBA00023329"/>
    </source>
</evidence>
<feature type="compositionally biased region" description="Polar residues" evidence="5">
    <location>
        <begin position="437"/>
        <end position="451"/>
    </location>
</feature>
<feature type="compositionally biased region" description="Polar residues" evidence="5">
    <location>
        <begin position="135"/>
        <end position="168"/>
    </location>
</feature>
<feature type="compositionally biased region" description="Low complexity" evidence="5">
    <location>
        <begin position="169"/>
        <end position="218"/>
    </location>
</feature>
<dbReference type="Gene3D" id="1.25.40.90">
    <property type="match status" value="1"/>
</dbReference>
<feature type="compositionally biased region" description="Polar residues" evidence="5">
    <location>
        <begin position="254"/>
        <end position="264"/>
    </location>
</feature>
<sequence>MSRELLSEATSIHEGPVPAYLLDQIGRHLGGNDSASEKMADFLLSRMGKSNVNVKLKAMQIINHCLKAGDNAFNNTIRQDEGDIRALSNYQGNIDPAFGDEKNRRVRMAALEMLNYLGLQSNFGAPPPPSSSSSTFMPQAYPSNQGPPSHSTNTWGNTSARVPSTTWGSQPPQQQQAPQAAPSQYGSSNSNPSGPWGRENSAPSYGNNSNNGPPQYGNPQPPYRDSQQYGNPPPPYRDSPQYGNGNSTYGGSSAPSYGSNSGPGSTYGGSSAPAYGGNSAPAYGGNSAPAYGGNSAPAYGGNSGPSYGGNSAPSYGGPQQSFNPPQYGGNQPPDYSHSSAPSSFNTQDSWRGGSSSSSGAFVPAKPSTTAGVWSSSGYEKKEVNVHETVPTRWSSSRDNRPTVLVGSKGPLFGKQTFQPGSSGGFNPPVGPPGLMPMSSTGNFGTRPSSSAPVVDRPNSGIEQTLDEVKRKAFMLKDKWDRRNMDKSMASSLADHDDYVSTSAALDSRGQSYQPQAPTGSSDKSGEYERSLIDDLCPPGGLARAPPAENLKRFVDLAKTLNENILGDLLLDKLEDESWLVRLKGLCVWEALLEAPGCAHYGEWLEENLDLLQHCGQDPKSAVATKAKRILQLLGIEPSHQPVAAPPAHQHKPASGSGGAHAAASSPAVDLLAMGDLNLGGPPAPQQSQAPPLAVPGAMPPQQPMSQPDPLHFAPAPAPASKDANLLDLSFSPVKNAAPAPIAQLDPLNLSASHAAHLPPETSRHLGDFGKDLFTLANSPRHSTEPQQPQQQQQQQQQQPPQQPEEKSAFSFM</sequence>
<feature type="compositionally biased region" description="Low complexity" evidence="5">
    <location>
        <begin position="785"/>
        <end position="799"/>
    </location>
</feature>
<dbReference type="VEuPathDB" id="FungiDB:AeMF1_000397"/>
<dbReference type="InterPro" id="IPR035802">
    <property type="entry name" value="ENTH/VHS_tepsin"/>
</dbReference>
<dbReference type="PANTHER" id="PTHR21514">
    <property type="entry name" value="AP-4 COMPLEX ACCESSORY SUBUNIT TEPSIN"/>
    <property type="match status" value="1"/>
</dbReference>
<feature type="compositionally biased region" description="Polar residues" evidence="5">
    <location>
        <begin position="366"/>
        <end position="377"/>
    </location>
</feature>
<proteinExistence type="predicted"/>
<dbReference type="InterPro" id="IPR013809">
    <property type="entry name" value="ENTH"/>
</dbReference>
<feature type="compositionally biased region" description="Polar residues" evidence="5">
    <location>
        <begin position="336"/>
        <end position="349"/>
    </location>
</feature>
<feature type="compositionally biased region" description="Polar residues" evidence="5">
    <location>
        <begin position="505"/>
        <end position="522"/>
    </location>
</feature>
<feature type="compositionally biased region" description="Low complexity" evidence="5">
    <location>
        <begin position="308"/>
        <end position="318"/>
    </location>
</feature>
<dbReference type="PROSITE" id="PS50942">
    <property type="entry name" value="ENTH"/>
    <property type="match status" value="1"/>
</dbReference>
<feature type="region of interest" description="Disordered" evidence="5">
    <location>
        <begin position="758"/>
        <end position="812"/>
    </location>
</feature>
<feature type="region of interest" description="Disordered" evidence="5">
    <location>
        <begin position="639"/>
        <end position="718"/>
    </location>
</feature>
<reference evidence="7 8" key="1">
    <citation type="submission" date="2019-07" db="EMBL/GenBank/DDBJ databases">
        <title>Genomics analysis of Aphanomyces spp. identifies a new class of oomycete effector associated with host adaptation.</title>
        <authorList>
            <person name="Gaulin E."/>
        </authorList>
    </citation>
    <scope>NUCLEOTIDE SEQUENCE [LARGE SCALE GENOMIC DNA]</scope>
    <source>
        <strain evidence="7 8">ATCC 201684</strain>
    </source>
</reference>
<dbReference type="AlphaFoldDB" id="A0A6G0XMT5"/>
<accession>A0A6G0XMT5</accession>
<gene>
    <name evidence="7" type="ORF">Ae201684_003203</name>
</gene>
<evidence type="ECO:0000313" key="8">
    <source>
        <dbReference type="Proteomes" id="UP000481153"/>
    </source>
</evidence>
<feature type="compositionally biased region" description="Low complexity" evidence="5">
    <location>
        <begin position="242"/>
        <end position="253"/>
    </location>
</feature>
<keyword evidence="3" id="KW-0333">Golgi apparatus</keyword>
<evidence type="ECO:0000256" key="5">
    <source>
        <dbReference type="SAM" id="MobiDB-lite"/>
    </source>
</evidence>
<comment type="caution">
    <text evidence="7">The sequence shown here is derived from an EMBL/GenBank/DDBJ whole genome shotgun (WGS) entry which is preliminary data.</text>
</comment>
<feature type="compositionally biased region" description="Basic and acidic residues" evidence="5">
    <location>
        <begin position="761"/>
        <end position="770"/>
    </location>
</feature>
<evidence type="ECO:0000259" key="6">
    <source>
        <dbReference type="PROSITE" id="PS50942"/>
    </source>
</evidence>
<feature type="region of interest" description="Disordered" evidence="5">
    <location>
        <begin position="505"/>
        <end position="527"/>
    </location>
</feature>
<dbReference type="GO" id="GO:0031410">
    <property type="term" value="C:cytoplasmic vesicle"/>
    <property type="evidence" value="ECO:0007669"/>
    <property type="project" value="UniProtKB-SubCell"/>
</dbReference>
<dbReference type="Pfam" id="PF01417">
    <property type="entry name" value="ENTH"/>
    <property type="match status" value="1"/>
</dbReference>
<dbReference type="Proteomes" id="UP000481153">
    <property type="component" value="Unassembled WGS sequence"/>
</dbReference>
<protein>
    <recommendedName>
        <fullName evidence="6">ENTH domain-containing protein</fullName>
    </recommendedName>
</protein>
<keyword evidence="4" id="KW-0968">Cytoplasmic vesicle</keyword>
<evidence type="ECO:0000313" key="7">
    <source>
        <dbReference type="EMBL" id="KAF0741518.1"/>
    </source>
</evidence>
<name>A0A6G0XMT5_9STRA</name>
<comment type="subcellular location">
    <subcellularLocation>
        <location evidence="1">Cytoplasmic vesicle</location>
    </subcellularLocation>
    <subcellularLocation>
        <location evidence="2">Golgi apparatus</location>
        <location evidence="2">trans-Golgi network</location>
    </subcellularLocation>
</comment>
<keyword evidence="8" id="KW-1185">Reference proteome</keyword>
<evidence type="ECO:0000256" key="2">
    <source>
        <dbReference type="ARBA" id="ARBA00004601"/>
    </source>
</evidence>
<dbReference type="SUPFAM" id="SSF48464">
    <property type="entry name" value="ENTH/VHS domain"/>
    <property type="match status" value="1"/>
</dbReference>
<dbReference type="EMBL" id="VJMJ01000036">
    <property type="protein sequence ID" value="KAF0741518.1"/>
    <property type="molecule type" value="Genomic_DNA"/>
</dbReference>
<feature type="compositionally biased region" description="Basic and acidic residues" evidence="5">
    <location>
        <begin position="803"/>
        <end position="812"/>
    </location>
</feature>
<evidence type="ECO:0000256" key="3">
    <source>
        <dbReference type="ARBA" id="ARBA00023034"/>
    </source>
</evidence>
<dbReference type="GO" id="GO:0032588">
    <property type="term" value="C:trans-Golgi network membrane"/>
    <property type="evidence" value="ECO:0007669"/>
    <property type="project" value="TreeGrafter"/>
</dbReference>
<feature type="region of interest" description="Disordered" evidence="5">
    <location>
        <begin position="125"/>
        <end position="465"/>
    </location>
</feature>
<feature type="domain" description="ENTH" evidence="6">
    <location>
        <begin position="1"/>
        <end position="127"/>
    </location>
</feature>
<dbReference type="PANTHER" id="PTHR21514:SF0">
    <property type="entry name" value="AP-4 COMPLEX ACCESSORY SUBUNIT TEPSIN"/>
    <property type="match status" value="1"/>
</dbReference>
<evidence type="ECO:0000256" key="1">
    <source>
        <dbReference type="ARBA" id="ARBA00004541"/>
    </source>
</evidence>
<dbReference type="CDD" id="cd03572">
    <property type="entry name" value="ENTH_like_Tepsin"/>
    <property type="match status" value="1"/>
</dbReference>